<evidence type="ECO:0000313" key="2">
    <source>
        <dbReference type="EMBL" id="CAF1952362.1"/>
    </source>
</evidence>
<dbReference type="AlphaFoldDB" id="A0A816M0E4"/>
<name>A0A816M0E4_BRANA</name>
<dbReference type="EMBL" id="HG994371">
    <property type="protein sequence ID" value="CAF1952362.1"/>
    <property type="molecule type" value="Genomic_DNA"/>
</dbReference>
<organism evidence="2">
    <name type="scientific">Brassica napus</name>
    <name type="common">Rape</name>
    <dbReference type="NCBI Taxonomy" id="3708"/>
    <lineage>
        <taxon>Eukaryota</taxon>
        <taxon>Viridiplantae</taxon>
        <taxon>Streptophyta</taxon>
        <taxon>Embryophyta</taxon>
        <taxon>Tracheophyta</taxon>
        <taxon>Spermatophyta</taxon>
        <taxon>Magnoliopsida</taxon>
        <taxon>eudicotyledons</taxon>
        <taxon>Gunneridae</taxon>
        <taxon>Pentapetalae</taxon>
        <taxon>rosids</taxon>
        <taxon>malvids</taxon>
        <taxon>Brassicales</taxon>
        <taxon>Brassicaceae</taxon>
        <taxon>Brassiceae</taxon>
        <taxon>Brassica</taxon>
    </lineage>
</organism>
<reference evidence="2" key="1">
    <citation type="submission" date="2021-01" db="EMBL/GenBank/DDBJ databases">
        <authorList>
            <consortium name="Genoscope - CEA"/>
            <person name="William W."/>
        </authorList>
    </citation>
    <scope>NUCLEOTIDE SEQUENCE</scope>
</reference>
<feature type="region of interest" description="Disordered" evidence="1">
    <location>
        <begin position="31"/>
        <end position="52"/>
    </location>
</feature>
<dbReference type="Proteomes" id="UP001295469">
    <property type="component" value="Chromosome C07"/>
</dbReference>
<protein>
    <submittedName>
        <fullName evidence="2">(rape) hypothetical protein</fullName>
    </submittedName>
</protein>
<evidence type="ECO:0000256" key="1">
    <source>
        <dbReference type="SAM" id="MobiDB-lite"/>
    </source>
</evidence>
<sequence length="52" mass="6055">MSDFPQNVALPTREEVMEELREVTFQYTNCSDPTESAARRQRVTHSEEHGLM</sequence>
<gene>
    <name evidence="2" type="ORF">DARMORV10_C07P05770.1</name>
</gene>
<proteinExistence type="predicted"/>
<accession>A0A816M0E4</accession>